<organism evidence="9 10">
    <name type="scientific">Streptomyces flaveolus</name>
    <dbReference type="NCBI Taxonomy" id="67297"/>
    <lineage>
        <taxon>Bacteria</taxon>
        <taxon>Bacillati</taxon>
        <taxon>Actinomycetota</taxon>
        <taxon>Actinomycetes</taxon>
        <taxon>Kitasatosporales</taxon>
        <taxon>Streptomycetaceae</taxon>
        <taxon>Streptomyces</taxon>
    </lineage>
</organism>
<evidence type="ECO:0000256" key="5">
    <source>
        <dbReference type="ARBA" id="ARBA00023136"/>
    </source>
</evidence>
<dbReference type="InterPro" id="IPR000425">
    <property type="entry name" value="MIP"/>
</dbReference>
<feature type="compositionally biased region" description="Basic residues" evidence="7">
    <location>
        <begin position="257"/>
        <end position="266"/>
    </location>
</feature>
<dbReference type="EMBL" id="JBFAEG010000017">
    <property type="protein sequence ID" value="MEU5709916.1"/>
    <property type="molecule type" value="Genomic_DNA"/>
</dbReference>
<keyword evidence="5 8" id="KW-0472">Membrane</keyword>
<dbReference type="PANTHER" id="PTHR45724">
    <property type="entry name" value="AQUAPORIN NIP2-1"/>
    <property type="match status" value="1"/>
</dbReference>
<dbReference type="PRINTS" id="PR00783">
    <property type="entry name" value="MINTRINSICP"/>
</dbReference>
<accession>A0ABV3AD84</accession>
<evidence type="ECO:0000256" key="3">
    <source>
        <dbReference type="ARBA" id="ARBA00022692"/>
    </source>
</evidence>
<name>A0ABV3AD84_9ACTN</name>
<feature type="transmembrane region" description="Helical" evidence="8">
    <location>
        <begin position="50"/>
        <end position="71"/>
    </location>
</feature>
<evidence type="ECO:0000256" key="4">
    <source>
        <dbReference type="ARBA" id="ARBA00022989"/>
    </source>
</evidence>
<sequence length="356" mass="36901">MMSTLRPLPRGLPLARAADEFVLATVMLFLAVTVVRWLRDPGSALYVGNLDTALAVIGVLSGAILTGLILTPPGRRSGGHMNPAVTVSLWLMGVFPGRNVVPYVLAQLAGSAVGTGLGRLAWGRTVSLPPVHYATIVPAPTWQPAAVFLAEAGSMAAIILAVGFVAHPRSARLLPYVIGLSVALVIVFLGPRSGGSINPARQFGPAALAGQTTDLWIYLLAPILGAVLGVWLHRLLQPAPDSGAAGTGDGPRAVVARTRHARRRRGPMVPPSRTGPGRGPRPSTADADQATGAVAGDGAVDELLIDGVTGNRETAGAMRATSQPAVCLQRFIHDSADLGDHLMAICSGVDLKRVKD</sequence>
<dbReference type="Pfam" id="PF00230">
    <property type="entry name" value="MIP"/>
    <property type="match status" value="1"/>
</dbReference>
<keyword evidence="2 6" id="KW-0813">Transport</keyword>
<dbReference type="InterPro" id="IPR034294">
    <property type="entry name" value="Aquaporin_transptr"/>
</dbReference>
<dbReference type="SUPFAM" id="SSF81338">
    <property type="entry name" value="Aquaporin-like"/>
    <property type="match status" value="1"/>
</dbReference>
<evidence type="ECO:0000256" key="7">
    <source>
        <dbReference type="SAM" id="MobiDB-lite"/>
    </source>
</evidence>
<feature type="transmembrane region" description="Helical" evidence="8">
    <location>
        <begin position="142"/>
        <end position="166"/>
    </location>
</feature>
<protein>
    <submittedName>
        <fullName evidence="9">Aquaporin</fullName>
    </submittedName>
</protein>
<feature type="transmembrane region" description="Helical" evidence="8">
    <location>
        <begin position="215"/>
        <end position="232"/>
    </location>
</feature>
<feature type="region of interest" description="Disordered" evidence="7">
    <location>
        <begin position="257"/>
        <end position="289"/>
    </location>
</feature>
<dbReference type="RefSeq" id="WP_359258386.1">
    <property type="nucleotide sequence ID" value="NZ_JBFAEG010000017.1"/>
</dbReference>
<keyword evidence="10" id="KW-1185">Reference proteome</keyword>
<comment type="similarity">
    <text evidence="6">Belongs to the MIP/aquaporin (TC 1.A.8) family.</text>
</comment>
<feature type="transmembrane region" description="Helical" evidence="8">
    <location>
        <begin position="21"/>
        <end position="38"/>
    </location>
</feature>
<dbReference type="Gene3D" id="1.20.1080.10">
    <property type="entry name" value="Glycerol uptake facilitator protein"/>
    <property type="match status" value="1"/>
</dbReference>
<dbReference type="InterPro" id="IPR022357">
    <property type="entry name" value="MIP_CS"/>
</dbReference>
<reference evidence="9 10" key="1">
    <citation type="submission" date="2024-06" db="EMBL/GenBank/DDBJ databases">
        <title>The Natural Products Discovery Center: Release of the First 8490 Sequenced Strains for Exploring Actinobacteria Biosynthetic Diversity.</title>
        <authorList>
            <person name="Kalkreuter E."/>
            <person name="Kautsar S.A."/>
            <person name="Yang D."/>
            <person name="Bader C.D."/>
            <person name="Teijaro C.N."/>
            <person name="Fluegel L."/>
            <person name="Davis C.M."/>
            <person name="Simpson J.R."/>
            <person name="Lauterbach L."/>
            <person name="Steele A.D."/>
            <person name="Gui C."/>
            <person name="Meng S."/>
            <person name="Li G."/>
            <person name="Viehrig K."/>
            <person name="Ye F."/>
            <person name="Su P."/>
            <person name="Kiefer A.F."/>
            <person name="Nichols A."/>
            <person name="Cepeda A.J."/>
            <person name="Yan W."/>
            <person name="Fan B."/>
            <person name="Jiang Y."/>
            <person name="Adhikari A."/>
            <person name="Zheng C.-J."/>
            <person name="Schuster L."/>
            <person name="Cowan T.M."/>
            <person name="Smanski M.J."/>
            <person name="Chevrette M.G."/>
            <person name="De Carvalho L.P.S."/>
            <person name="Shen B."/>
        </authorList>
    </citation>
    <scope>NUCLEOTIDE SEQUENCE [LARGE SCALE GENOMIC DNA]</scope>
    <source>
        <strain evidence="9 10">NPDC020594</strain>
    </source>
</reference>
<evidence type="ECO:0000256" key="2">
    <source>
        <dbReference type="ARBA" id="ARBA00022448"/>
    </source>
</evidence>
<gene>
    <name evidence="9" type="ORF">AB0H04_24075</name>
</gene>
<feature type="compositionally biased region" description="Low complexity" evidence="7">
    <location>
        <begin position="271"/>
        <end position="289"/>
    </location>
</feature>
<feature type="transmembrane region" description="Helical" evidence="8">
    <location>
        <begin position="173"/>
        <end position="191"/>
    </location>
</feature>
<keyword evidence="4 8" id="KW-1133">Transmembrane helix</keyword>
<evidence type="ECO:0000256" key="6">
    <source>
        <dbReference type="RuleBase" id="RU000477"/>
    </source>
</evidence>
<feature type="transmembrane region" description="Helical" evidence="8">
    <location>
        <begin position="100"/>
        <end position="122"/>
    </location>
</feature>
<evidence type="ECO:0000256" key="1">
    <source>
        <dbReference type="ARBA" id="ARBA00004141"/>
    </source>
</evidence>
<dbReference type="PROSITE" id="PS00221">
    <property type="entry name" value="MIP"/>
    <property type="match status" value="1"/>
</dbReference>
<keyword evidence="3 6" id="KW-0812">Transmembrane</keyword>
<evidence type="ECO:0000256" key="8">
    <source>
        <dbReference type="SAM" id="Phobius"/>
    </source>
</evidence>
<dbReference type="Proteomes" id="UP001551011">
    <property type="component" value="Unassembled WGS sequence"/>
</dbReference>
<dbReference type="InterPro" id="IPR023271">
    <property type="entry name" value="Aquaporin-like"/>
</dbReference>
<comment type="caution">
    <text evidence="9">The sequence shown here is derived from an EMBL/GenBank/DDBJ whole genome shotgun (WGS) entry which is preliminary data.</text>
</comment>
<proteinExistence type="inferred from homology"/>
<evidence type="ECO:0000313" key="10">
    <source>
        <dbReference type="Proteomes" id="UP001551011"/>
    </source>
</evidence>
<dbReference type="PANTHER" id="PTHR45724:SF13">
    <property type="entry name" value="AQUAPORIN NIP1-1-RELATED"/>
    <property type="match status" value="1"/>
</dbReference>
<comment type="subcellular location">
    <subcellularLocation>
        <location evidence="1">Membrane</location>
        <topology evidence="1">Multi-pass membrane protein</topology>
    </subcellularLocation>
</comment>
<evidence type="ECO:0000313" key="9">
    <source>
        <dbReference type="EMBL" id="MEU5709916.1"/>
    </source>
</evidence>